<feature type="compositionally biased region" description="Polar residues" evidence="1">
    <location>
        <begin position="68"/>
        <end position="82"/>
    </location>
</feature>
<evidence type="ECO:0000313" key="2">
    <source>
        <dbReference type="EMBL" id="KIY50100.1"/>
    </source>
</evidence>
<evidence type="ECO:0000256" key="1">
    <source>
        <dbReference type="SAM" id="MobiDB-lite"/>
    </source>
</evidence>
<dbReference type="AlphaFoldDB" id="A0A0D7AIE4"/>
<evidence type="ECO:0000313" key="3">
    <source>
        <dbReference type="Proteomes" id="UP000054144"/>
    </source>
</evidence>
<name>A0A0D7AIE4_9AGAR</name>
<sequence>MSSLGGALLLEPALLGTTHFELVGGAQLLEPVLPACLDQLLEPSLPELKVMPPKKLPTRSPTPAHVTRSVTRAVSVEQDSTSQPPPVRSTRPRQTVRRGRGWHSRGALVARSPDLPHHLEEPFRGQTSTLSGQRATDLPTAAWWDGTTLNLDEYV</sequence>
<dbReference type="EMBL" id="KN881690">
    <property type="protein sequence ID" value="KIY50100.1"/>
    <property type="molecule type" value="Genomic_DNA"/>
</dbReference>
<feature type="compositionally biased region" description="Basic residues" evidence="1">
    <location>
        <begin position="90"/>
        <end position="103"/>
    </location>
</feature>
<dbReference type="Proteomes" id="UP000054144">
    <property type="component" value="Unassembled WGS sequence"/>
</dbReference>
<keyword evidence="3" id="KW-1185">Reference proteome</keyword>
<feature type="region of interest" description="Disordered" evidence="1">
    <location>
        <begin position="51"/>
        <end position="103"/>
    </location>
</feature>
<feature type="compositionally biased region" description="Polar residues" evidence="1">
    <location>
        <begin position="125"/>
        <end position="134"/>
    </location>
</feature>
<accession>A0A0D7AIE4</accession>
<gene>
    <name evidence="2" type="ORF">FISHEDRAFT_72031</name>
</gene>
<protein>
    <submittedName>
        <fullName evidence="2">Uncharacterized protein</fullName>
    </submittedName>
</protein>
<organism evidence="2 3">
    <name type="scientific">Fistulina hepatica ATCC 64428</name>
    <dbReference type="NCBI Taxonomy" id="1128425"/>
    <lineage>
        <taxon>Eukaryota</taxon>
        <taxon>Fungi</taxon>
        <taxon>Dikarya</taxon>
        <taxon>Basidiomycota</taxon>
        <taxon>Agaricomycotina</taxon>
        <taxon>Agaricomycetes</taxon>
        <taxon>Agaricomycetidae</taxon>
        <taxon>Agaricales</taxon>
        <taxon>Fistulinaceae</taxon>
        <taxon>Fistulina</taxon>
    </lineage>
</organism>
<proteinExistence type="predicted"/>
<feature type="region of interest" description="Disordered" evidence="1">
    <location>
        <begin position="115"/>
        <end position="134"/>
    </location>
</feature>
<reference evidence="2 3" key="1">
    <citation type="journal article" date="2015" name="Fungal Genet. Biol.">
        <title>Evolution of novel wood decay mechanisms in Agaricales revealed by the genome sequences of Fistulina hepatica and Cylindrobasidium torrendii.</title>
        <authorList>
            <person name="Floudas D."/>
            <person name="Held B.W."/>
            <person name="Riley R."/>
            <person name="Nagy L.G."/>
            <person name="Koehler G."/>
            <person name="Ransdell A.S."/>
            <person name="Younus H."/>
            <person name="Chow J."/>
            <person name="Chiniquy J."/>
            <person name="Lipzen A."/>
            <person name="Tritt A."/>
            <person name="Sun H."/>
            <person name="Haridas S."/>
            <person name="LaButti K."/>
            <person name="Ohm R.A."/>
            <person name="Kues U."/>
            <person name="Blanchette R.A."/>
            <person name="Grigoriev I.V."/>
            <person name="Minto R.E."/>
            <person name="Hibbett D.S."/>
        </authorList>
    </citation>
    <scope>NUCLEOTIDE SEQUENCE [LARGE SCALE GENOMIC DNA]</scope>
    <source>
        <strain evidence="2 3">ATCC 64428</strain>
    </source>
</reference>